<feature type="region of interest" description="Disordered" evidence="1">
    <location>
        <begin position="10"/>
        <end position="52"/>
    </location>
</feature>
<reference evidence="2 3" key="1">
    <citation type="journal article" date="2018" name="Nat. Ecol. Evol.">
        <title>Shark genomes provide insights into elasmobranch evolution and the origin of vertebrates.</title>
        <authorList>
            <person name="Hara Y"/>
            <person name="Yamaguchi K"/>
            <person name="Onimaru K"/>
            <person name="Kadota M"/>
            <person name="Koyanagi M"/>
            <person name="Keeley SD"/>
            <person name="Tatsumi K"/>
            <person name="Tanaka K"/>
            <person name="Motone F"/>
            <person name="Kageyama Y"/>
            <person name="Nozu R"/>
            <person name="Adachi N"/>
            <person name="Nishimura O"/>
            <person name="Nakagawa R"/>
            <person name="Tanegashima C"/>
            <person name="Kiyatake I"/>
            <person name="Matsumoto R"/>
            <person name="Murakumo K"/>
            <person name="Nishida K"/>
            <person name="Terakita A"/>
            <person name="Kuratani S"/>
            <person name="Sato K"/>
            <person name="Hyodo S Kuraku.S."/>
        </authorList>
    </citation>
    <scope>NUCLEOTIDE SEQUENCE [LARGE SCALE GENOMIC DNA]</scope>
</reference>
<protein>
    <submittedName>
        <fullName evidence="2">Uncharacterized protein</fullName>
    </submittedName>
</protein>
<evidence type="ECO:0000313" key="3">
    <source>
        <dbReference type="Proteomes" id="UP000287033"/>
    </source>
</evidence>
<dbReference type="EMBL" id="BEZZ01044293">
    <property type="protein sequence ID" value="GCC40739.1"/>
    <property type="molecule type" value="Genomic_DNA"/>
</dbReference>
<dbReference type="AlphaFoldDB" id="A0A401TDN0"/>
<keyword evidence="3" id="KW-1185">Reference proteome</keyword>
<feature type="non-terminal residue" evidence="2">
    <location>
        <position position="1"/>
    </location>
</feature>
<proteinExistence type="predicted"/>
<evidence type="ECO:0000256" key="1">
    <source>
        <dbReference type="SAM" id="MobiDB-lite"/>
    </source>
</evidence>
<organism evidence="2 3">
    <name type="scientific">Chiloscyllium punctatum</name>
    <name type="common">Brownbanded bambooshark</name>
    <name type="synonym">Hemiscyllium punctatum</name>
    <dbReference type="NCBI Taxonomy" id="137246"/>
    <lineage>
        <taxon>Eukaryota</taxon>
        <taxon>Metazoa</taxon>
        <taxon>Chordata</taxon>
        <taxon>Craniata</taxon>
        <taxon>Vertebrata</taxon>
        <taxon>Chondrichthyes</taxon>
        <taxon>Elasmobranchii</taxon>
        <taxon>Galeomorphii</taxon>
        <taxon>Galeoidea</taxon>
        <taxon>Orectolobiformes</taxon>
        <taxon>Hemiscylliidae</taxon>
        <taxon>Chiloscyllium</taxon>
    </lineage>
</organism>
<accession>A0A401TDN0</accession>
<dbReference type="Proteomes" id="UP000287033">
    <property type="component" value="Unassembled WGS sequence"/>
</dbReference>
<sequence length="52" mass="5798">IPFVYLLEEDGKWPKYPESPEEVYGIAPGHGDGQSHEESLGARTGHSEEEDQ</sequence>
<gene>
    <name evidence="2" type="ORF">chiPu_0024697</name>
</gene>
<name>A0A401TDN0_CHIPU</name>
<comment type="caution">
    <text evidence="2">The sequence shown here is derived from an EMBL/GenBank/DDBJ whole genome shotgun (WGS) entry which is preliminary data.</text>
</comment>
<evidence type="ECO:0000313" key="2">
    <source>
        <dbReference type="EMBL" id="GCC40739.1"/>
    </source>
</evidence>